<dbReference type="Pfam" id="PF00035">
    <property type="entry name" value="dsrm"/>
    <property type="match status" value="1"/>
</dbReference>
<dbReference type="SUPFAM" id="SSF69065">
    <property type="entry name" value="RNase III domain-like"/>
    <property type="match status" value="1"/>
</dbReference>
<dbReference type="STRING" id="1381753.V2XDL2"/>
<dbReference type="InterPro" id="IPR000999">
    <property type="entry name" value="RNase_III_dom"/>
</dbReference>
<sequence length="312" mass="34980">MVIVKQESPTPPPSPTRMDVDRIRRQAPKIEGEEDLLLDVYTHKSLQKPGMQDNDYGDTERLALLGEKILDMVVCSYFFKKSKPMRTAQQIRQDVVDTLTTENYNRWLEQHHLKGKLRFAPNVDPNPLQDPQELRHYFNTFVGAVFLRSGVDVVNSWIVSLLDPTAVFNPADVAEQQTTPIATSSNAPPPYLQSHTQYQPQLANPPPPPPPPPPAAMPPPMPAQPPPPPPMSHSPPRANGLQFLPTLALVNQTAAQRGLQITYEADSFGPPHQPTWTVRCLINGHEQGRGTGRNQKQAKEEAARQAWVNMRW</sequence>
<dbReference type="Proteomes" id="UP000017559">
    <property type="component" value="Unassembled WGS sequence"/>
</dbReference>
<dbReference type="Gene3D" id="3.30.160.20">
    <property type="match status" value="1"/>
</dbReference>
<evidence type="ECO:0000313" key="5">
    <source>
        <dbReference type="EMBL" id="ESK90931.1"/>
    </source>
</evidence>
<accession>V2XDL2</accession>
<dbReference type="EMBL" id="AWSO01000395">
    <property type="protein sequence ID" value="ESK90931.1"/>
    <property type="molecule type" value="Genomic_DNA"/>
</dbReference>
<feature type="region of interest" description="Disordered" evidence="3">
    <location>
        <begin position="181"/>
        <end position="238"/>
    </location>
</feature>
<dbReference type="OrthoDB" id="3353871at2759"/>
<evidence type="ECO:0000256" key="3">
    <source>
        <dbReference type="SAM" id="MobiDB-lite"/>
    </source>
</evidence>
<dbReference type="SMART" id="SM00535">
    <property type="entry name" value="RIBOc"/>
    <property type="match status" value="1"/>
</dbReference>
<dbReference type="AlphaFoldDB" id="V2XDL2"/>
<evidence type="ECO:0000256" key="2">
    <source>
        <dbReference type="PROSITE-ProRule" id="PRU00266"/>
    </source>
</evidence>
<feature type="compositionally biased region" description="Pro residues" evidence="3">
    <location>
        <begin position="203"/>
        <end position="233"/>
    </location>
</feature>
<dbReference type="HOGENOM" id="CLU_056047_1_0_1"/>
<gene>
    <name evidence="5" type="ORF">Moror_16432</name>
</gene>
<protein>
    <submittedName>
        <fullName evidence="5">Ribonuclease iii</fullName>
    </submittedName>
</protein>
<dbReference type="GO" id="GO:0003723">
    <property type="term" value="F:RNA binding"/>
    <property type="evidence" value="ECO:0007669"/>
    <property type="project" value="UniProtKB-UniRule"/>
</dbReference>
<dbReference type="GO" id="GO:0006396">
    <property type="term" value="P:RNA processing"/>
    <property type="evidence" value="ECO:0007669"/>
    <property type="project" value="InterPro"/>
</dbReference>
<feature type="domain" description="DRBM" evidence="4">
    <location>
        <begin position="245"/>
        <end position="312"/>
    </location>
</feature>
<dbReference type="CDD" id="cd00593">
    <property type="entry name" value="RIBOc"/>
    <property type="match status" value="1"/>
</dbReference>
<dbReference type="CDD" id="cd10845">
    <property type="entry name" value="DSRM_RNAse_III_family"/>
    <property type="match status" value="1"/>
</dbReference>
<dbReference type="PROSITE" id="PS50137">
    <property type="entry name" value="DS_RBD"/>
    <property type="match status" value="1"/>
</dbReference>
<evidence type="ECO:0000259" key="4">
    <source>
        <dbReference type="PROSITE" id="PS50137"/>
    </source>
</evidence>
<dbReference type="Pfam" id="PF14622">
    <property type="entry name" value="Ribonucleas_3_3"/>
    <property type="match status" value="1"/>
</dbReference>
<organism evidence="5 6">
    <name type="scientific">Moniliophthora roreri (strain MCA 2997)</name>
    <name type="common">Cocoa frosty pod rot fungus</name>
    <name type="synonym">Crinipellis roreri</name>
    <dbReference type="NCBI Taxonomy" id="1381753"/>
    <lineage>
        <taxon>Eukaryota</taxon>
        <taxon>Fungi</taxon>
        <taxon>Dikarya</taxon>
        <taxon>Basidiomycota</taxon>
        <taxon>Agaricomycotina</taxon>
        <taxon>Agaricomycetes</taxon>
        <taxon>Agaricomycetidae</taxon>
        <taxon>Agaricales</taxon>
        <taxon>Marasmiineae</taxon>
        <taxon>Marasmiaceae</taxon>
        <taxon>Moniliophthora</taxon>
    </lineage>
</organism>
<dbReference type="KEGG" id="mrr:Moror_16432"/>
<dbReference type="Gene3D" id="1.10.1520.10">
    <property type="entry name" value="Ribonuclease III domain"/>
    <property type="match status" value="1"/>
</dbReference>
<evidence type="ECO:0000256" key="1">
    <source>
        <dbReference type="ARBA" id="ARBA00022884"/>
    </source>
</evidence>
<dbReference type="GO" id="GO:0004525">
    <property type="term" value="F:ribonuclease III activity"/>
    <property type="evidence" value="ECO:0007669"/>
    <property type="project" value="InterPro"/>
</dbReference>
<evidence type="ECO:0000313" key="6">
    <source>
        <dbReference type="Proteomes" id="UP000017559"/>
    </source>
</evidence>
<dbReference type="InterPro" id="IPR036389">
    <property type="entry name" value="RNase_III_sf"/>
</dbReference>
<dbReference type="SMART" id="SM00358">
    <property type="entry name" value="DSRM"/>
    <property type="match status" value="1"/>
</dbReference>
<comment type="caution">
    <text evidence="5">The sequence shown here is derived from an EMBL/GenBank/DDBJ whole genome shotgun (WGS) entry which is preliminary data.</text>
</comment>
<dbReference type="InterPro" id="IPR014720">
    <property type="entry name" value="dsRBD_dom"/>
</dbReference>
<name>V2XDL2_MONRO</name>
<dbReference type="SUPFAM" id="SSF54768">
    <property type="entry name" value="dsRNA-binding domain-like"/>
    <property type="match status" value="1"/>
</dbReference>
<reference evidence="5 6" key="1">
    <citation type="journal article" date="2014" name="BMC Genomics">
        <title>Genome and secretome analysis of the hemibiotrophic fungal pathogen, Moniliophthora roreri, which causes frosty pod rot disease of cacao: mechanisms of the biotrophic and necrotrophic phases.</title>
        <authorList>
            <person name="Meinhardt L.W."/>
            <person name="Costa G.G.L."/>
            <person name="Thomazella D.P.T."/>
            <person name="Teixeira P.J.P.L."/>
            <person name="Carazzolle M.F."/>
            <person name="Schuster S.C."/>
            <person name="Carlson J.E."/>
            <person name="Guiltinan M.J."/>
            <person name="Mieczkowski P."/>
            <person name="Farmer A."/>
            <person name="Ramaraj T."/>
            <person name="Crozier J."/>
            <person name="Davis R.E."/>
            <person name="Shao J."/>
            <person name="Melnick R.L."/>
            <person name="Pereira G.A.G."/>
            <person name="Bailey B.A."/>
        </authorList>
    </citation>
    <scope>NUCLEOTIDE SEQUENCE [LARGE SCALE GENOMIC DNA]</scope>
    <source>
        <strain evidence="5 6">MCA 2997</strain>
    </source>
</reference>
<keyword evidence="1 2" id="KW-0694">RNA-binding</keyword>
<proteinExistence type="predicted"/>
<keyword evidence="6" id="KW-1185">Reference proteome</keyword>
<feature type="compositionally biased region" description="Polar residues" evidence="3">
    <location>
        <begin position="193"/>
        <end position="202"/>
    </location>
</feature>